<name>A0A4R6ZI55_9LIST</name>
<dbReference type="Proteomes" id="UP000295558">
    <property type="component" value="Unassembled WGS sequence"/>
</dbReference>
<comment type="caution">
    <text evidence="1">The sequence shown here is derived from an EMBL/GenBank/DDBJ whole genome shotgun (WGS) entry which is preliminary data.</text>
</comment>
<dbReference type="STRING" id="1265846.PROCOU_08043"/>
<evidence type="ECO:0000313" key="2">
    <source>
        <dbReference type="Proteomes" id="UP000295558"/>
    </source>
</evidence>
<keyword evidence="2" id="KW-1185">Reference proteome</keyword>
<organism evidence="1 2">
    <name type="scientific">Listeria rocourtiae</name>
    <dbReference type="NCBI Taxonomy" id="647910"/>
    <lineage>
        <taxon>Bacteria</taxon>
        <taxon>Bacillati</taxon>
        <taxon>Bacillota</taxon>
        <taxon>Bacilli</taxon>
        <taxon>Bacillales</taxon>
        <taxon>Listeriaceae</taxon>
        <taxon>Listeria</taxon>
    </lineage>
</organism>
<proteinExistence type="predicted"/>
<evidence type="ECO:0000313" key="1">
    <source>
        <dbReference type="EMBL" id="TDR51950.1"/>
    </source>
</evidence>
<dbReference type="RefSeq" id="WP_051994261.1">
    <property type="nucleotide sequence ID" value="NZ_SNZK01000010.1"/>
</dbReference>
<dbReference type="OrthoDB" id="2360614at2"/>
<dbReference type="AlphaFoldDB" id="A0A4R6ZI55"/>
<sequence>MKNSRVSRFIIGLLACIAVGGAAFLIFWNVQAEEMTPVVDQAKLMDSNRTWIKTNTSIAIGPNLVLPIKGDDTVTSIASNGDLILDTTNKAVLAKMAKVDTKYQAIDRFRVRIFANKVSTVMNPAAFQYTHDKVDGFLTSYSILSGTLDKTAGKSFELTAEVGMPIQVNEKLDTKYSSGLAEKVAPVLGIDPKIECQYLEDEFNIVAGETVRAFPRQLAYHFSAEKTSFAFFKGNSNEEITQPVGLEYVIKEKR</sequence>
<accession>A0A4R6ZI55</accession>
<reference evidence="1 2" key="1">
    <citation type="submission" date="2019-03" db="EMBL/GenBank/DDBJ databases">
        <title>Genomic Encyclopedia of Type Strains, Phase III (KMG-III): the genomes of soil and plant-associated and newly described type strains.</title>
        <authorList>
            <person name="Whitman W."/>
        </authorList>
    </citation>
    <scope>NUCLEOTIDE SEQUENCE [LARGE SCALE GENOMIC DNA]</scope>
    <source>
        <strain evidence="1 2">CECT 7972</strain>
    </source>
</reference>
<gene>
    <name evidence="1" type="ORF">DFP96_11026</name>
</gene>
<protein>
    <submittedName>
        <fullName evidence="1">Uncharacterized protein</fullName>
    </submittedName>
</protein>
<dbReference type="EMBL" id="SNZK01000010">
    <property type="protein sequence ID" value="TDR51950.1"/>
    <property type="molecule type" value="Genomic_DNA"/>
</dbReference>